<dbReference type="InterPro" id="IPR002401">
    <property type="entry name" value="Cyt_P450_E_grp-I"/>
</dbReference>
<comment type="similarity">
    <text evidence="2 4">Belongs to the cytochrome P450 family.</text>
</comment>
<comment type="cofactor">
    <cofactor evidence="1 3">
        <name>heme</name>
        <dbReference type="ChEBI" id="CHEBI:30413"/>
    </cofactor>
</comment>
<keyword evidence="4" id="KW-0503">Monooxygenase</keyword>
<accession>A0A150RKX2</accession>
<keyword evidence="3 4" id="KW-0479">Metal-binding</keyword>
<dbReference type="GO" id="GO:0004497">
    <property type="term" value="F:monooxygenase activity"/>
    <property type="evidence" value="ECO:0007669"/>
    <property type="project" value="UniProtKB-KW"/>
</dbReference>
<dbReference type="GO" id="GO:0016705">
    <property type="term" value="F:oxidoreductase activity, acting on paired donors, with incorporation or reduction of molecular oxygen"/>
    <property type="evidence" value="ECO:0007669"/>
    <property type="project" value="InterPro"/>
</dbReference>
<dbReference type="AlphaFoldDB" id="A0A150RKX2"/>
<keyword evidence="3 4" id="KW-0349">Heme</keyword>
<dbReference type="PRINTS" id="PR00385">
    <property type="entry name" value="P450"/>
</dbReference>
<dbReference type="InterPro" id="IPR050121">
    <property type="entry name" value="Cytochrome_P450_monoxygenase"/>
</dbReference>
<dbReference type="SUPFAM" id="SSF48264">
    <property type="entry name" value="Cytochrome P450"/>
    <property type="match status" value="1"/>
</dbReference>
<dbReference type="PANTHER" id="PTHR24305">
    <property type="entry name" value="CYTOCHROME P450"/>
    <property type="match status" value="1"/>
</dbReference>
<dbReference type="InterPro" id="IPR036396">
    <property type="entry name" value="Cyt_P450_sf"/>
</dbReference>
<gene>
    <name evidence="5" type="ORF">BE17_45550</name>
</gene>
<evidence type="ECO:0000256" key="2">
    <source>
        <dbReference type="ARBA" id="ARBA00010617"/>
    </source>
</evidence>
<comment type="caution">
    <text evidence="5">The sequence shown here is derived from an EMBL/GenBank/DDBJ whole genome shotgun (WGS) entry which is preliminary data.</text>
</comment>
<dbReference type="CDD" id="cd11053">
    <property type="entry name" value="CYP110-like"/>
    <property type="match status" value="1"/>
</dbReference>
<dbReference type="PROSITE" id="PS00086">
    <property type="entry name" value="CYTOCHROME_P450"/>
    <property type="match status" value="1"/>
</dbReference>
<keyword evidence="3 4" id="KW-0408">Iron</keyword>
<reference evidence="5 6" key="1">
    <citation type="submission" date="2014-02" db="EMBL/GenBank/DDBJ databases">
        <title>The small core and large imbalanced accessory genome model reveals a collaborative survival strategy of Sorangium cellulosum strains in nature.</title>
        <authorList>
            <person name="Han K."/>
            <person name="Peng R."/>
            <person name="Blom J."/>
            <person name="Li Y.-Z."/>
        </authorList>
    </citation>
    <scope>NUCLEOTIDE SEQUENCE [LARGE SCALE GENOMIC DNA]</scope>
    <source>
        <strain evidence="5 6">So0011-07</strain>
    </source>
</reference>
<evidence type="ECO:0000256" key="1">
    <source>
        <dbReference type="ARBA" id="ARBA00001971"/>
    </source>
</evidence>
<dbReference type="InterPro" id="IPR017972">
    <property type="entry name" value="Cyt_P450_CS"/>
</dbReference>
<sequence>MRAPPPGPDLPRPLFLYHWFYRTYPFLEECAQRYGEAFTIRIPGMRQAVVMHHPDAIKEVITASPDDAHAGKLSTNMAPLLGKHSLLLLDGAEHLRQRKLLLPPLHGERMNAYGARIAEITESSLDRWPVGREFPVHERFQAITLDVILRVVFGLDDPSLLEVVRARLLRLLDVGSNPWLLVPALQRDLGAWSPWGKFVRAIRDADELLYAEIGRRRAQGKSERDDVLTLLLQARDEQGQGMTDKELRDELTTLLVTGNETTATSLAWALRWILATPAVHERLQQELAEGDASPERLVKLPYLDATVREVLRMQPVFPLIGRVVQRPLRIGGLDFEEGDGVILAFYLTHRRPELYSEPRRFHPERFLERKYGPTEWLPFGGGARRCIGMALALYEMKIVLGTVLSRASLRLARDRVREVRRSLTIAPSEGLPVILERRRQRGPRPGASN</sequence>
<dbReference type="Gene3D" id="1.10.630.10">
    <property type="entry name" value="Cytochrome P450"/>
    <property type="match status" value="1"/>
</dbReference>
<dbReference type="EMBL" id="JEMB01002479">
    <property type="protein sequence ID" value="KYF80924.1"/>
    <property type="molecule type" value="Genomic_DNA"/>
</dbReference>
<dbReference type="GO" id="GO:0020037">
    <property type="term" value="F:heme binding"/>
    <property type="evidence" value="ECO:0007669"/>
    <property type="project" value="InterPro"/>
</dbReference>
<evidence type="ECO:0000313" key="6">
    <source>
        <dbReference type="Proteomes" id="UP000075635"/>
    </source>
</evidence>
<proteinExistence type="inferred from homology"/>
<dbReference type="GO" id="GO:0005506">
    <property type="term" value="F:iron ion binding"/>
    <property type="evidence" value="ECO:0007669"/>
    <property type="project" value="InterPro"/>
</dbReference>
<evidence type="ECO:0008006" key="7">
    <source>
        <dbReference type="Google" id="ProtNLM"/>
    </source>
</evidence>
<dbReference type="PANTHER" id="PTHR24305:SF166">
    <property type="entry name" value="CYTOCHROME P450 12A4, MITOCHONDRIAL-RELATED"/>
    <property type="match status" value="1"/>
</dbReference>
<dbReference type="PRINTS" id="PR00463">
    <property type="entry name" value="EP450I"/>
</dbReference>
<evidence type="ECO:0000256" key="4">
    <source>
        <dbReference type="RuleBase" id="RU000461"/>
    </source>
</evidence>
<name>A0A150RKX2_SORCE</name>
<dbReference type="Proteomes" id="UP000075635">
    <property type="component" value="Unassembled WGS sequence"/>
</dbReference>
<keyword evidence="4" id="KW-0560">Oxidoreductase</keyword>
<dbReference type="InterPro" id="IPR001128">
    <property type="entry name" value="Cyt_P450"/>
</dbReference>
<evidence type="ECO:0000313" key="5">
    <source>
        <dbReference type="EMBL" id="KYF80924.1"/>
    </source>
</evidence>
<feature type="binding site" description="axial binding residue" evidence="3">
    <location>
        <position position="386"/>
    </location>
    <ligand>
        <name>heme</name>
        <dbReference type="ChEBI" id="CHEBI:30413"/>
    </ligand>
    <ligandPart>
        <name>Fe</name>
        <dbReference type="ChEBI" id="CHEBI:18248"/>
    </ligandPart>
</feature>
<organism evidence="5 6">
    <name type="scientific">Sorangium cellulosum</name>
    <name type="common">Polyangium cellulosum</name>
    <dbReference type="NCBI Taxonomy" id="56"/>
    <lineage>
        <taxon>Bacteria</taxon>
        <taxon>Pseudomonadati</taxon>
        <taxon>Myxococcota</taxon>
        <taxon>Polyangia</taxon>
        <taxon>Polyangiales</taxon>
        <taxon>Polyangiaceae</taxon>
        <taxon>Sorangium</taxon>
    </lineage>
</organism>
<dbReference type="Pfam" id="PF00067">
    <property type="entry name" value="p450"/>
    <property type="match status" value="1"/>
</dbReference>
<evidence type="ECO:0000256" key="3">
    <source>
        <dbReference type="PIRSR" id="PIRSR602401-1"/>
    </source>
</evidence>
<protein>
    <recommendedName>
        <fullName evidence="7">Cytochrome P450</fullName>
    </recommendedName>
</protein>